<evidence type="ECO:0000256" key="1">
    <source>
        <dbReference type="SAM" id="SignalP"/>
    </source>
</evidence>
<dbReference type="PANTHER" id="PTHR36328">
    <property type="entry name" value="TRANSMEMBRANE PROTEIN"/>
    <property type="match status" value="1"/>
</dbReference>
<dbReference type="PANTHER" id="PTHR36328:SF7">
    <property type="entry name" value="TRANSMEMBRANE PROTEIN"/>
    <property type="match status" value="1"/>
</dbReference>
<comment type="caution">
    <text evidence="2">The sequence shown here is derived from an EMBL/GenBank/DDBJ whole genome shotgun (WGS) entry which is preliminary data.</text>
</comment>
<name>A0ABC8T7G0_9AQUA</name>
<keyword evidence="3" id="KW-1185">Reference proteome</keyword>
<accession>A0ABC8T7G0</accession>
<dbReference type="Proteomes" id="UP001642360">
    <property type="component" value="Unassembled WGS sequence"/>
</dbReference>
<keyword evidence="1" id="KW-0732">Signal</keyword>
<dbReference type="AlphaFoldDB" id="A0ABC8T7G0"/>
<sequence length="78" mass="8097">MANFSPSSILVTLVIFAIVFSPPLPSEAARLTHRELSGKLSCGGCDVCCEPPPHGSCCRCCGSQINTQSGTESPCGCH</sequence>
<protein>
    <submittedName>
        <fullName evidence="2">Uncharacterized protein</fullName>
    </submittedName>
</protein>
<evidence type="ECO:0000313" key="2">
    <source>
        <dbReference type="EMBL" id="CAK9165320.1"/>
    </source>
</evidence>
<evidence type="ECO:0000313" key="3">
    <source>
        <dbReference type="Proteomes" id="UP001642360"/>
    </source>
</evidence>
<dbReference type="EMBL" id="CAUOFW020004369">
    <property type="protein sequence ID" value="CAK9165320.1"/>
    <property type="molecule type" value="Genomic_DNA"/>
</dbReference>
<reference evidence="2 3" key="1">
    <citation type="submission" date="2024-02" db="EMBL/GenBank/DDBJ databases">
        <authorList>
            <person name="Vignale AGUSTIN F."/>
            <person name="Sosa J E."/>
            <person name="Modenutti C."/>
        </authorList>
    </citation>
    <scope>NUCLEOTIDE SEQUENCE [LARGE SCALE GENOMIC DNA]</scope>
</reference>
<proteinExistence type="predicted"/>
<gene>
    <name evidence="2" type="ORF">ILEXP_LOCUS34483</name>
</gene>
<feature type="chain" id="PRO_5044755219" evidence="1">
    <location>
        <begin position="29"/>
        <end position="78"/>
    </location>
</feature>
<feature type="signal peptide" evidence="1">
    <location>
        <begin position="1"/>
        <end position="28"/>
    </location>
</feature>
<organism evidence="2 3">
    <name type="scientific">Ilex paraguariensis</name>
    <name type="common">yerba mate</name>
    <dbReference type="NCBI Taxonomy" id="185542"/>
    <lineage>
        <taxon>Eukaryota</taxon>
        <taxon>Viridiplantae</taxon>
        <taxon>Streptophyta</taxon>
        <taxon>Embryophyta</taxon>
        <taxon>Tracheophyta</taxon>
        <taxon>Spermatophyta</taxon>
        <taxon>Magnoliopsida</taxon>
        <taxon>eudicotyledons</taxon>
        <taxon>Gunneridae</taxon>
        <taxon>Pentapetalae</taxon>
        <taxon>asterids</taxon>
        <taxon>campanulids</taxon>
        <taxon>Aquifoliales</taxon>
        <taxon>Aquifoliaceae</taxon>
        <taxon>Ilex</taxon>
    </lineage>
</organism>